<dbReference type="Proteomes" id="UP000466785">
    <property type="component" value="Chromosome"/>
</dbReference>
<accession>A0A6N4VBL4</accession>
<sequence length="93" mass="10119">MAVFTNHYGLSPPLGAPAATETLERDTRFAPRSAIRQEAQLLDEKSNALVVAMPAPDLGGQPEVVDPLDAFDDRKVVTPRCAGRHETFTVSTW</sequence>
<dbReference type="KEGG" id="mpof:MPOR_41580"/>
<evidence type="ECO:0000313" key="1">
    <source>
        <dbReference type="EMBL" id="BBX53132.1"/>
    </source>
</evidence>
<dbReference type="AlphaFoldDB" id="A0A6N4VBL4"/>
<gene>
    <name evidence="1" type="ORF">MPOR_41580</name>
</gene>
<reference evidence="1 2" key="1">
    <citation type="journal article" date="2019" name="Emerg. Microbes Infect.">
        <title>Comprehensive subspecies identification of 175 nontuberculous mycobacteria species based on 7547 genomic profiles.</title>
        <authorList>
            <person name="Matsumoto Y."/>
            <person name="Kinjo T."/>
            <person name="Motooka D."/>
            <person name="Nabeya D."/>
            <person name="Jung N."/>
            <person name="Uechi K."/>
            <person name="Horii T."/>
            <person name="Iida T."/>
            <person name="Fujita J."/>
            <person name="Nakamura S."/>
        </authorList>
    </citation>
    <scope>NUCLEOTIDE SEQUENCE [LARGE SCALE GENOMIC DNA]</scope>
    <source>
        <strain evidence="1 2">JCM 12603</strain>
    </source>
</reference>
<name>A0A6N4VBL4_9MYCO</name>
<protein>
    <submittedName>
        <fullName evidence="1">Uncharacterized protein</fullName>
    </submittedName>
</protein>
<keyword evidence="2" id="KW-1185">Reference proteome</keyword>
<evidence type="ECO:0000313" key="2">
    <source>
        <dbReference type="Proteomes" id="UP000466785"/>
    </source>
</evidence>
<dbReference type="EMBL" id="AP022570">
    <property type="protein sequence ID" value="BBX53132.1"/>
    <property type="molecule type" value="Genomic_DNA"/>
</dbReference>
<organism evidence="1 2">
    <name type="scientific">Mycolicibacterium poriferae</name>
    <dbReference type="NCBI Taxonomy" id="39694"/>
    <lineage>
        <taxon>Bacteria</taxon>
        <taxon>Bacillati</taxon>
        <taxon>Actinomycetota</taxon>
        <taxon>Actinomycetes</taxon>
        <taxon>Mycobacteriales</taxon>
        <taxon>Mycobacteriaceae</taxon>
        <taxon>Mycolicibacterium</taxon>
    </lineage>
</organism>
<dbReference type="RefSeq" id="WP_152517856.1">
    <property type="nucleotide sequence ID" value="NZ_AP022570.1"/>
</dbReference>
<proteinExistence type="predicted"/>